<dbReference type="EMBL" id="FQUH01000006">
    <property type="protein sequence ID" value="SHF16843.1"/>
    <property type="molecule type" value="Genomic_DNA"/>
</dbReference>
<accession>A0A1M4ZFM3</accession>
<dbReference type="Proteomes" id="UP000184159">
    <property type="component" value="Unassembled WGS sequence"/>
</dbReference>
<sequence length="260" mass="29974">MIFGISGNFKGHLGQVNKENNNVDIPGCIFPIYAKGMDGYLSVYPVSEDYLRITNDYNYQIEPEISLFFDVQYKDGKVVDLSATHYTLFNDCSIRSNDIKKISLKKNWGTCSKGAYLKPIPLCSYAEDSELENLRIVSFVKRDDVLYQYNEDCSTKEYTFKYDTLLSWIKDTINSQEETEVKDNLINILEACGFPETIQIAIGATRYTDFGKNNFLKNGDEVFILLYKDGQYDQEEIEKIVNNCDLEKENIVNIYQKVII</sequence>
<evidence type="ECO:0000313" key="1">
    <source>
        <dbReference type="EMBL" id="SHF16843.1"/>
    </source>
</evidence>
<dbReference type="RefSeq" id="WP_072957743.1">
    <property type="nucleotide sequence ID" value="NZ_FQUH01000006.1"/>
</dbReference>
<dbReference type="Pfam" id="PF18985">
    <property type="entry name" value="DUF5718"/>
    <property type="match status" value="1"/>
</dbReference>
<name>A0A1M4ZFM3_VIBGA</name>
<keyword evidence="2" id="KW-1185">Reference proteome</keyword>
<proteinExistence type="predicted"/>
<reference evidence="2" key="1">
    <citation type="submission" date="2016-11" db="EMBL/GenBank/DDBJ databases">
        <authorList>
            <person name="Varghese N."/>
            <person name="Submissions S."/>
        </authorList>
    </citation>
    <scope>NUCLEOTIDE SEQUENCE [LARGE SCALE GENOMIC DNA]</scope>
    <source>
        <strain evidence="2">DSM 21264</strain>
    </source>
</reference>
<evidence type="ECO:0000313" key="2">
    <source>
        <dbReference type="Proteomes" id="UP000184159"/>
    </source>
</evidence>
<dbReference type="InterPro" id="IPR043776">
    <property type="entry name" value="DUF5718"/>
</dbReference>
<gene>
    <name evidence="1" type="ORF">SAMN02745781_01595</name>
</gene>
<protein>
    <submittedName>
        <fullName evidence="1">Uncharacterized protein</fullName>
    </submittedName>
</protein>
<dbReference type="AlphaFoldDB" id="A0A1M4ZFM3"/>
<organism evidence="1 2">
    <name type="scientific">Vibrio gazogenes DSM 21264 = NBRC 103151</name>
    <dbReference type="NCBI Taxonomy" id="1123492"/>
    <lineage>
        <taxon>Bacteria</taxon>
        <taxon>Pseudomonadati</taxon>
        <taxon>Pseudomonadota</taxon>
        <taxon>Gammaproteobacteria</taxon>
        <taxon>Vibrionales</taxon>
        <taxon>Vibrionaceae</taxon>
        <taxon>Vibrio</taxon>
    </lineage>
</organism>